<evidence type="ECO:0000313" key="9">
    <source>
        <dbReference type="Proteomes" id="UP000061457"/>
    </source>
</evidence>
<keyword evidence="5" id="KW-0804">Transcription</keyword>
<dbReference type="EMBL" id="CP013188">
    <property type="protein sequence ID" value="ALO44567.1"/>
    <property type="molecule type" value="Genomic_DNA"/>
</dbReference>
<dbReference type="STRING" id="161398.PP2015_4100"/>
<evidence type="ECO:0000256" key="2">
    <source>
        <dbReference type="ARBA" id="ARBA00023012"/>
    </source>
</evidence>
<evidence type="ECO:0000259" key="7">
    <source>
        <dbReference type="PROSITE" id="PS50110"/>
    </source>
</evidence>
<reference evidence="8 9" key="1">
    <citation type="submission" date="2015-11" db="EMBL/GenBank/DDBJ databases">
        <authorList>
            <person name="Zhang Y."/>
            <person name="Guo Z."/>
        </authorList>
    </citation>
    <scope>NUCLEOTIDE SEQUENCE [LARGE SCALE GENOMIC DNA]</scope>
    <source>
        <strain evidence="8 9">KCTC 12086</strain>
    </source>
</reference>
<gene>
    <name evidence="8" type="ORF">PP2015_4100</name>
</gene>
<keyword evidence="9" id="KW-1185">Reference proteome</keyword>
<dbReference type="InterPro" id="IPR039420">
    <property type="entry name" value="WalR-like"/>
</dbReference>
<evidence type="ECO:0000256" key="3">
    <source>
        <dbReference type="ARBA" id="ARBA00023015"/>
    </source>
</evidence>
<dbReference type="Proteomes" id="UP000061457">
    <property type="component" value="Chromosome II"/>
</dbReference>
<evidence type="ECO:0000313" key="8">
    <source>
        <dbReference type="EMBL" id="ALO44567.1"/>
    </source>
</evidence>
<dbReference type="SUPFAM" id="SSF52172">
    <property type="entry name" value="CheY-like"/>
    <property type="match status" value="1"/>
</dbReference>
<keyword evidence="4 8" id="KW-0238">DNA-binding</keyword>
<accession>A0A0S2K873</accession>
<evidence type="ECO:0000256" key="4">
    <source>
        <dbReference type="ARBA" id="ARBA00023125"/>
    </source>
</evidence>
<dbReference type="PATRIC" id="fig|161398.10.peg.4205"/>
<evidence type="ECO:0000256" key="5">
    <source>
        <dbReference type="ARBA" id="ARBA00023163"/>
    </source>
</evidence>
<dbReference type="InterPro" id="IPR001789">
    <property type="entry name" value="Sig_transdc_resp-reg_receiver"/>
</dbReference>
<dbReference type="GO" id="GO:0000156">
    <property type="term" value="F:phosphorelay response regulator activity"/>
    <property type="evidence" value="ECO:0007669"/>
    <property type="project" value="TreeGrafter"/>
</dbReference>
<dbReference type="AlphaFoldDB" id="A0A0S2K873"/>
<dbReference type="PROSITE" id="PS50110">
    <property type="entry name" value="RESPONSE_REGULATORY"/>
    <property type="match status" value="1"/>
</dbReference>
<keyword evidence="1 6" id="KW-0597">Phosphoprotein</keyword>
<dbReference type="Pfam" id="PF00072">
    <property type="entry name" value="Response_reg"/>
    <property type="match status" value="1"/>
</dbReference>
<sequence>MKLLIIEDDEAFARTLARRLQKHGFDCHIENNEENVLYSVESIDPDFVLLDMKLQTKSGLHFIESIKSFKASIKLVLLTGFASIATAVEAVKLGADDYLTKPADTLLIVQTLIGTKDVQKAHLEADSRMSAERLEWEHIQQVLKANHGNVSETARQLNMHRRTLQRKLQKKPVQK</sequence>
<dbReference type="GO" id="GO:0006355">
    <property type="term" value="P:regulation of DNA-templated transcription"/>
    <property type="evidence" value="ECO:0007669"/>
    <property type="project" value="TreeGrafter"/>
</dbReference>
<organism evidence="8 9">
    <name type="scientific">Pseudoalteromonas phenolica</name>
    <dbReference type="NCBI Taxonomy" id="161398"/>
    <lineage>
        <taxon>Bacteria</taxon>
        <taxon>Pseudomonadati</taxon>
        <taxon>Pseudomonadota</taxon>
        <taxon>Gammaproteobacteria</taxon>
        <taxon>Alteromonadales</taxon>
        <taxon>Pseudoalteromonadaceae</taxon>
        <taxon>Pseudoalteromonas</taxon>
    </lineage>
</organism>
<dbReference type="SMART" id="SM00448">
    <property type="entry name" value="REC"/>
    <property type="match status" value="1"/>
</dbReference>
<dbReference type="Pfam" id="PF02954">
    <property type="entry name" value="HTH_8"/>
    <property type="match status" value="1"/>
</dbReference>
<dbReference type="RefSeq" id="WP_058032415.1">
    <property type="nucleotide sequence ID" value="NZ_CP013188.1"/>
</dbReference>
<name>A0A0S2K873_9GAMM</name>
<proteinExistence type="predicted"/>
<dbReference type="PANTHER" id="PTHR48111:SF1">
    <property type="entry name" value="TWO-COMPONENT RESPONSE REGULATOR ORR33"/>
    <property type="match status" value="1"/>
</dbReference>
<feature type="modified residue" description="4-aspartylphosphate" evidence="6">
    <location>
        <position position="51"/>
    </location>
</feature>
<evidence type="ECO:0000256" key="1">
    <source>
        <dbReference type="ARBA" id="ARBA00022553"/>
    </source>
</evidence>
<dbReference type="GO" id="GO:0005829">
    <property type="term" value="C:cytosol"/>
    <property type="evidence" value="ECO:0007669"/>
    <property type="project" value="TreeGrafter"/>
</dbReference>
<dbReference type="Gene3D" id="1.10.10.60">
    <property type="entry name" value="Homeodomain-like"/>
    <property type="match status" value="1"/>
</dbReference>
<feature type="domain" description="Response regulatory" evidence="7">
    <location>
        <begin position="2"/>
        <end position="116"/>
    </location>
</feature>
<dbReference type="KEGG" id="pphe:PP2015_4100"/>
<dbReference type="GO" id="GO:0032993">
    <property type="term" value="C:protein-DNA complex"/>
    <property type="evidence" value="ECO:0007669"/>
    <property type="project" value="TreeGrafter"/>
</dbReference>
<dbReference type="PANTHER" id="PTHR48111">
    <property type="entry name" value="REGULATOR OF RPOS"/>
    <property type="match status" value="1"/>
</dbReference>
<dbReference type="InterPro" id="IPR011006">
    <property type="entry name" value="CheY-like_superfamily"/>
</dbReference>
<keyword evidence="3" id="KW-0805">Transcription regulation</keyword>
<dbReference type="InterPro" id="IPR002197">
    <property type="entry name" value="HTH_Fis"/>
</dbReference>
<dbReference type="GO" id="GO:0000976">
    <property type="term" value="F:transcription cis-regulatory region binding"/>
    <property type="evidence" value="ECO:0007669"/>
    <property type="project" value="TreeGrafter"/>
</dbReference>
<evidence type="ECO:0000256" key="6">
    <source>
        <dbReference type="PROSITE-ProRule" id="PRU00169"/>
    </source>
</evidence>
<protein>
    <submittedName>
        <fullName evidence="8">DNA-binding response regulator</fullName>
    </submittedName>
</protein>
<keyword evidence="2" id="KW-0902">Two-component regulatory system</keyword>
<dbReference type="PRINTS" id="PR01590">
    <property type="entry name" value="HTHFIS"/>
</dbReference>
<dbReference type="Gene3D" id="3.40.50.2300">
    <property type="match status" value="1"/>
</dbReference>
<dbReference type="OrthoDB" id="6295941at2"/>